<dbReference type="Proteomes" id="UP000663870">
    <property type="component" value="Unassembled WGS sequence"/>
</dbReference>
<sequence length="235" mass="27388">MEANNIRSRSNTPCCSKRNQEYQTTYRREFVLKRSSSIDEGVPFSQQFLIGCPFQLNGPIGESLYRIDFTNQKNVQQEPFIRPNTHRANRPHPHKQFPYWPRRSESISDLPSEEINQAIRNQLDSTYQVDYPGASQGFCLPMAYNRSHPFWRERARYTLDSEYRNAYQNHPKSVLHTGGRYSFSCRVPADAIVPQTVPVWKKRSLRSIYEHEISQKTPSELYMKGFVDSLSGPMG</sequence>
<reference evidence="3" key="1">
    <citation type="submission" date="2021-02" db="EMBL/GenBank/DDBJ databases">
        <authorList>
            <person name="Nowell W R."/>
        </authorList>
    </citation>
    <scope>NUCLEOTIDE SEQUENCE</scope>
</reference>
<name>A0A818Y9B7_9BILA</name>
<dbReference type="Proteomes" id="UP000663854">
    <property type="component" value="Unassembled WGS sequence"/>
</dbReference>
<dbReference type="InterPro" id="IPR043460">
    <property type="entry name" value="MEDAG/TEX26"/>
</dbReference>
<organism evidence="3 4">
    <name type="scientific">Rotaria sordida</name>
    <dbReference type="NCBI Taxonomy" id="392033"/>
    <lineage>
        <taxon>Eukaryota</taxon>
        <taxon>Metazoa</taxon>
        <taxon>Spiralia</taxon>
        <taxon>Gnathifera</taxon>
        <taxon>Rotifera</taxon>
        <taxon>Eurotatoria</taxon>
        <taxon>Bdelloidea</taxon>
        <taxon>Philodinida</taxon>
        <taxon>Philodinidae</taxon>
        <taxon>Rotaria</taxon>
    </lineage>
</organism>
<dbReference type="PANTHER" id="PTHR33769">
    <property type="entry name" value="TESTIS-EXPRESSED PROTEIN 26 ISOFORM X3"/>
    <property type="match status" value="1"/>
</dbReference>
<evidence type="ECO:0000313" key="3">
    <source>
        <dbReference type="EMBL" id="CAF3751565.1"/>
    </source>
</evidence>
<dbReference type="Proteomes" id="UP000663823">
    <property type="component" value="Unassembled WGS sequence"/>
</dbReference>
<dbReference type="PANTHER" id="PTHR33769:SF2">
    <property type="entry name" value="TESTIS-EXPRESSED PROTEIN 26"/>
    <property type="match status" value="1"/>
</dbReference>
<dbReference type="EMBL" id="CAJNOL010001415">
    <property type="protein sequence ID" value="CAF1354848.1"/>
    <property type="molecule type" value="Genomic_DNA"/>
</dbReference>
<evidence type="ECO:0000313" key="4">
    <source>
        <dbReference type="Proteomes" id="UP000663823"/>
    </source>
</evidence>
<gene>
    <name evidence="2" type="ORF">JXQ802_LOCUS32293</name>
    <name evidence="3" type="ORF">OTI717_LOCUS15607</name>
    <name evidence="1" type="ORF">PYM288_LOCUS21245</name>
</gene>
<proteinExistence type="predicted"/>
<comment type="caution">
    <text evidence="3">The sequence shown here is derived from an EMBL/GenBank/DDBJ whole genome shotgun (WGS) entry which is preliminary data.</text>
</comment>
<dbReference type="EMBL" id="CAJOAX010001864">
    <property type="protein sequence ID" value="CAF3751565.1"/>
    <property type="molecule type" value="Genomic_DNA"/>
</dbReference>
<dbReference type="GO" id="GO:0005737">
    <property type="term" value="C:cytoplasm"/>
    <property type="evidence" value="ECO:0007669"/>
    <property type="project" value="TreeGrafter"/>
</dbReference>
<evidence type="ECO:0000313" key="1">
    <source>
        <dbReference type="EMBL" id="CAF1131610.1"/>
    </source>
</evidence>
<accession>A0A818Y9B7</accession>
<dbReference type="AlphaFoldDB" id="A0A818Y9B7"/>
<evidence type="ECO:0000313" key="2">
    <source>
        <dbReference type="EMBL" id="CAF1354848.1"/>
    </source>
</evidence>
<evidence type="ECO:0000313" key="5">
    <source>
        <dbReference type="Proteomes" id="UP000663870"/>
    </source>
</evidence>
<keyword evidence="5" id="KW-1185">Reference proteome</keyword>
<dbReference type="EMBL" id="CAJNOH010000826">
    <property type="protein sequence ID" value="CAF1131610.1"/>
    <property type="molecule type" value="Genomic_DNA"/>
</dbReference>
<protein>
    <submittedName>
        <fullName evidence="3">Uncharacterized protein</fullName>
    </submittedName>
</protein>